<comment type="caution">
    <text evidence="9">The sequence shown here is derived from an EMBL/GenBank/DDBJ whole genome shotgun (WGS) entry which is preliminary data.</text>
</comment>
<reference evidence="10" key="1">
    <citation type="submission" date="2019-06" db="EMBL/GenBank/DDBJ databases">
        <title>Draft genome sequence of the griseofulvin-producing fungus Xylaria cubensis strain G536.</title>
        <authorList>
            <person name="Mead M.E."/>
            <person name="Raja H.A."/>
            <person name="Steenwyk J.L."/>
            <person name="Knowles S.L."/>
            <person name="Oberlies N.H."/>
            <person name="Rokas A."/>
        </authorList>
    </citation>
    <scope>NUCLEOTIDE SEQUENCE [LARGE SCALE GENOMIC DNA]</scope>
    <source>
        <strain evidence="10">G536</strain>
    </source>
</reference>
<feature type="transmembrane region" description="Helical" evidence="7">
    <location>
        <begin position="125"/>
        <end position="147"/>
    </location>
</feature>
<protein>
    <recommendedName>
        <fullName evidence="8">Rhodopsin domain-containing protein</fullName>
    </recommendedName>
</protein>
<dbReference type="InterPro" id="IPR052337">
    <property type="entry name" value="SAT4-like"/>
</dbReference>
<feature type="transmembrane region" description="Helical" evidence="7">
    <location>
        <begin position="176"/>
        <end position="194"/>
    </location>
</feature>
<accession>A0A553I891</accession>
<comment type="subcellular location">
    <subcellularLocation>
        <location evidence="1">Membrane</location>
        <topology evidence="1">Multi-pass membrane protein</topology>
    </subcellularLocation>
</comment>
<dbReference type="GO" id="GO:0016020">
    <property type="term" value="C:membrane"/>
    <property type="evidence" value="ECO:0007669"/>
    <property type="project" value="UniProtKB-SubCell"/>
</dbReference>
<name>A0A553I891_9PEZI</name>
<sequence>MTTSGSAEEVNYATTALTLLILLTRIALWVWRRERIDTSFILVVTSVLIVIARIVANALYLQYGNAADVIKHADYFDEGNLRDVKIGSILVLVARALITTIIWLQVSILLLFYTRITYGVGWVAWVVKITWAAVAVTYVGNILITFLECRPISLYWQITPDPGYCVQANGQLLSQTISNIVLDIMLIVIAYPIVGLRKRTVAEHVTLYTLFALGTFCIIISIIRVVSVRDSGSSQVIRSLWASVQMLVSTFVANAPNVYGSVRALRRKRSTANSTRAPGYGLSTVRNNHPRPGFDETWMKMDDNDYVSLAANSQSYIRPLPPATTFYDDQTAPAPYSHQPPIDRDIHACDRPSGLKNTAASSRVQSPETTPPRQAQSPGRITDTNKSLYHTK</sequence>
<dbReference type="Proteomes" id="UP000319160">
    <property type="component" value="Unassembled WGS sequence"/>
</dbReference>
<keyword evidence="2 7" id="KW-0812">Transmembrane</keyword>
<evidence type="ECO:0000256" key="2">
    <source>
        <dbReference type="ARBA" id="ARBA00022692"/>
    </source>
</evidence>
<dbReference type="EMBL" id="VFLP01000011">
    <property type="protein sequence ID" value="TRX96404.1"/>
    <property type="molecule type" value="Genomic_DNA"/>
</dbReference>
<evidence type="ECO:0000256" key="3">
    <source>
        <dbReference type="ARBA" id="ARBA00022989"/>
    </source>
</evidence>
<evidence type="ECO:0000259" key="8">
    <source>
        <dbReference type="Pfam" id="PF20684"/>
    </source>
</evidence>
<evidence type="ECO:0000313" key="9">
    <source>
        <dbReference type="EMBL" id="TRX96404.1"/>
    </source>
</evidence>
<evidence type="ECO:0000313" key="10">
    <source>
        <dbReference type="Proteomes" id="UP000319160"/>
    </source>
</evidence>
<feature type="transmembrane region" description="Helical" evidence="7">
    <location>
        <begin position="12"/>
        <end position="31"/>
    </location>
</feature>
<feature type="transmembrane region" description="Helical" evidence="7">
    <location>
        <begin position="86"/>
        <end position="113"/>
    </location>
</feature>
<keyword evidence="4 7" id="KW-0472">Membrane</keyword>
<dbReference type="PANTHER" id="PTHR33048">
    <property type="entry name" value="PTH11-LIKE INTEGRAL MEMBRANE PROTEIN (AFU_ORTHOLOGUE AFUA_5G11245)"/>
    <property type="match status" value="1"/>
</dbReference>
<dbReference type="PANTHER" id="PTHR33048:SF47">
    <property type="entry name" value="INTEGRAL MEMBRANE PROTEIN-RELATED"/>
    <property type="match status" value="1"/>
</dbReference>
<evidence type="ECO:0000256" key="7">
    <source>
        <dbReference type="SAM" id="Phobius"/>
    </source>
</evidence>
<feature type="transmembrane region" description="Helical" evidence="7">
    <location>
        <begin position="40"/>
        <end position="61"/>
    </location>
</feature>
<feature type="domain" description="Rhodopsin" evidence="8">
    <location>
        <begin position="34"/>
        <end position="257"/>
    </location>
</feature>
<dbReference type="STRING" id="2512241.A0A553I891"/>
<gene>
    <name evidence="9" type="ORF">FHL15_002676</name>
</gene>
<proteinExistence type="inferred from homology"/>
<evidence type="ECO:0000256" key="5">
    <source>
        <dbReference type="ARBA" id="ARBA00038359"/>
    </source>
</evidence>
<feature type="region of interest" description="Disordered" evidence="6">
    <location>
        <begin position="321"/>
        <end position="392"/>
    </location>
</feature>
<feature type="transmembrane region" description="Helical" evidence="7">
    <location>
        <begin position="239"/>
        <end position="259"/>
    </location>
</feature>
<evidence type="ECO:0000256" key="4">
    <source>
        <dbReference type="ARBA" id="ARBA00023136"/>
    </source>
</evidence>
<organism evidence="9 10">
    <name type="scientific">Xylaria flabelliformis</name>
    <dbReference type="NCBI Taxonomy" id="2512241"/>
    <lineage>
        <taxon>Eukaryota</taxon>
        <taxon>Fungi</taxon>
        <taxon>Dikarya</taxon>
        <taxon>Ascomycota</taxon>
        <taxon>Pezizomycotina</taxon>
        <taxon>Sordariomycetes</taxon>
        <taxon>Xylariomycetidae</taxon>
        <taxon>Xylariales</taxon>
        <taxon>Xylariaceae</taxon>
        <taxon>Xylaria</taxon>
    </lineage>
</organism>
<dbReference type="Pfam" id="PF20684">
    <property type="entry name" value="Fung_rhodopsin"/>
    <property type="match status" value="1"/>
</dbReference>
<keyword evidence="3 7" id="KW-1133">Transmembrane helix</keyword>
<comment type="similarity">
    <text evidence="5">Belongs to the SAT4 family.</text>
</comment>
<dbReference type="OrthoDB" id="3903189at2759"/>
<feature type="compositionally biased region" description="Polar residues" evidence="6">
    <location>
        <begin position="355"/>
        <end position="392"/>
    </location>
</feature>
<feature type="transmembrane region" description="Helical" evidence="7">
    <location>
        <begin position="206"/>
        <end position="227"/>
    </location>
</feature>
<dbReference type="AlphaFoldDB" id="A0A553I891"/>
<keyword evidence="10" id="KW-1185">Reference proteome</keyword>
<evidence type="ECO:0000256" key="6">
    <source>
        <dbReference type="SAM" id="MobiDB-lite"/>
    </source>
</evidence>
<feature type="compositionally biased region" description="Basic and acidic residues" evidence="6">
    <location>
        <begin position="341"/>
        <end position="350"/>
    </location>
</feature>
<dbReference type="InterPro" id="IPR049326">
    <property type="entry name" value="Rhodopsin_dom_fungi"/>
</dbReference>
<evidence type="ECO:0000256" key="1">
    <source>
        <dbReference type="ARBA" id="ARBA00004141"/>
    </source>
</evidence>